<evidence type="ECO:0000313" key="2">
    <source>
        <dbReference type="Proteomes" id="UP000184327"/>
    </source>
</evidence>
<keyword evidence="2" id="KW-1185">Reference proteome</keyword>
<organism evidence="1 2">
    <name type="scientific">Lampropedia hyalina DSM 16112</name>
    <dbReference type="NCBI Taxonomy" id="1122156"/>
    <lineage>
        <taxon>Bacteria</taxon>
        <taxon>Pseudomonadati</taxon>
        <taxon>Pseudomonadota</taxon>
        <taxon>Betaproteobacteria</taxon>
        <taxon>Burkholderiales</taxon>
        <taxon>Comamonadaceae</taxon>
        <taxon>Lampropedia</taxon>
    </lineage>
</organism>
<gene>
    <name evidence="1" type="ORF">SAMN02745117_02265</name>
</gene>
<dbReference type="Proteomes" id="UP000184327">
    <property type="component" value="Unassembled WGS sequence"/>
</dbReference>
<dbReference type="AlphaFoldDB" id="A0A1M5CYJ9"/>
<sequence>MLNPESSDGVSNGCNGFKRNHRATWIPACAGMTVQFSPRHSGLDPESSGGVSNGSNNFKCNRRATWIPACAGMTGQGAGMTGRDAAMRGVVFNRVEAG</sequence>
<accession>A0A1M5CYJ9</accession>
<dbReference type="STRING" id="1122156.SAMN02745117_02265"/>
<evidence type="ECO:0000313" key="1">
    <source>
        <dbReference type="EMBL" id="SHF59798.1"/>
    </source>
</evidence>
<name>A0A1M5CYJ9_9BURK</name>
<protein>
    <submittedName>
        <fullName evidence="1">Uncharacterized protein</fullName>
    </submittedName>
</protein>
<proteinExistence type="predicted"/>
<reference evidence="1 2" key="1">
    <citation type="submission" date="2016-11" db="EMBL/GenBank/DDBJ databases">
        <authorList>
            <person name="Jaros S."/>
            <person name="Januszkiewicz K."/>
            <person name="Wedrychowicz H."/>
        </authorList>
    </citation>
    <scope>NUCLEOTIDE SEQUENCE [LARGE SCALE GENOMIC DNA]</scope>
    <source>
        <strain evidence="1 2">DSM 16112</strain>
    </source>
</reference>
<dbReference type="EMBL" id="FQUZ01000030">
    <property type="protein sequence ID" value="SHF59798.1"/>
    <property type="molecule type" value="Genomic_DNA"/>
</dbReference>